<dbReference type="RefSeq" id="XP_007415421.1">
    <property type="nucleotide sequence ID" value="XM_007415359.1"/>
</dbReference>
<reference evidence="2" key="1">
    <citation type="journal article" date="2011" name="Proc. Natl. Acad. Sci. U.S.A.">
        <title>Obligate biotrophy features unraveled by the genomic analysis of rust fungi.</title>
        <authorList>
            <person name="Duplessis S."/>
            <person name="Cuomo C.A."/>
            <person name="Lin Y.-C."/>
            <person name="Aerts A."/>
            <person name="Tisserant E."/>
            <person name="Veneault-Fourrey C."/>
            <person name="Joly D.L."/>
            <person name="Hacquard S."/>
            <person name="Amselem J."/>
            <person name="Cantarel B.L."/>
            <person name="Chiu R."/>
            <person name="Coutinho P.M."/>
            <person name="Feau N."/>
            <person name="Field M."/>
            <person name="Frey P."/>
            <person name="Gelhaye E."/>
            <person name="Goldberg J."/>
            <person name="Grabherr M.G."/>
            <person name="Kodira C.D."/>
            <person name="Kohler A."/>
            <person name="Kuees U."/>
            <person name="Lindquist E.A."/>
            <person name="Lucas S.M."/>
            <person name="Mago R."/>
            <person name="Mauceli E."/>
            <person name="Morin E."/>
            <person name="Murat C."/>
            <person name="Pangilinan J.L."/>
            <person name="Park R."/>
            <person name="Pearson M."/>
            <person name="Quesneville H."/>
            <person name="Rouhier N."/>
            <person name="Sakthikumar S."/>
            <person name="Salamov A.A."/>
            <person name="Schmutz J."/>
            <person name="Selles B."/>
            <person name="Shapiro H."/>
            <person name="Tanguay P."/>
            <person name="Tuskan G.A."/>
            <person name="Henrissat B."/>
            <person name="Van de Peer Y."/>
            <person name="Rouze P."/>
            <person name="Ellis J.G."/>
            <person name="Dodds P.N."/>
            <person name="Schein J.E."/>
            <person name="Zhong S."/>
            <person name="Hamelin R.C."/>
            <person name="Grigoriev I.V."/>
            <person name="Szabo L.J."/>
            <person name="Martin F."/>
        </authorList>
    </citation>
    <scope>NUCLEOTIDE SEQUENCE [LARGE SCALE GENOMIC DNA]</scope>
    <source>
        <strain evidence="2">98AG31 / pathotype 3-4-7</strain>
    </source>
</reference>
<dbReference type="GeneID" id="18930780"/>
<gene>
    <name evidence="1" type="ORF">MELLADRAFT_67193</name>
</gene>
<protein>
    <submittedName>
        <fullName evidence="1">Uncharacterized protein</fullName>
    </submittedName>
</protein>
<dbReference type="AlphaFoldDB" id="F4S251"/>
<sequence length="138" mass="15359">MAHHKLQDIPVPIKRQAKPYHVIPTSPQKSAARQGTILAPLIPNLTLPWSHSVSNASLTQAFAEAHHLGQTVYGYSPPHQFQSPLFNINSMMLQPNVFGHRSLSAPQVLTPTQPSIVVHLNKDEDDEELPHPLDILDY</sequence>
<proteinExistence type="predicted"/>
<evidence type="ECO:0000313" key="2">
    <source>
        <dbReference type="Proteomes" id="UP000001072"/>
    </source>
</evidence>
<accession>F4S251</accession>
<organism evidence="2">
    <name type="scientific">Melampsora larici-populina (strain 98AG31 / pathotype 3-4-7)</name>
    <name type="common">Poplar leaf rust fungus</name>
    <dbReference type="NCBI Taxonomy" id="747676"/>
    <lineage>
        <taxon>Eukaryota</taxon>
        <taxon>Fungi</taxon>
        <taxon>Dikarya</taxon>
        <taxon>Basidiomycota</taxon>
        <taxon>Pucciniomycotina</taxon>
        <taxon>Pucciniomycetes</taxon>
        <taxon>Pucciniales</taxon>
        <taxon>Melampsoraceae</taxon>
        <taxon>Melampsora</taxon>
    </lineage>
</organism>
<dbReference type="Proteomes" id="UP000001072">
    <property type="component" value="Unassembled WGS sequence"/>
</dbReference>
<dbReference type="InParanoid" id="F4S251"/>
<name>F4S251_MELLP</name>
<dbReference type="EMBL" id="GL883139">
    <property type="protein sequence ID" value="EGG01320.1"/>
    <property type="molecule type" value="Genomic_DNA"/>
</dbReference>
<keyword evidence="2" id="KW-1185">Reference proteome</keyword>
<evidence type="ECO:0000313" key="1">
    <source>
        <dbReference type="EMBL" id="EGG01320.1"/>
    </source>
</evidence>
<dbReference type="KEGG" id="mlr:MELLADRAFT_67193"/>
<dbReference type="VEuPathDB" id="FungiDB:MELLADRAFT_67193"/>
<dbReference type="HOGENOM" id="CLU_1855720_0_0_1"/>